<dbReference type="InterPro" id="IPR058624">
    <property type="entry name" value="MdtA-like_HH"/>
</dbReference>
<evidence type="ECO:0000256" key="7">
    <source>
        <dbReference type="SAM" id="Phobius"/>
    </source>
</evidence>
<dbReference type="Gene3D" id="2.40.30.170">
    <property type="match status" value="1"/>
</dbReference>
<evidence type="ECO:0000256" key="5">
    <source>
        <dbReference type="SAM" id="Coils"/>
    </source>
</evidence>
<proteinExistence type="predicted"/>
<feature type="domain" description="CusB-like beta-barrel" evidence="10">
    <location>
        <begin position="279"/>
        <end position="318"/>
    </location>
</feature>
<accession>A0A9D1JXV5</accession>
<evidence type="ECO:0000313" key="12">
    <source>
        <dbReference type="Proteomes" id="UP000886865"/>
    </source>
</evidence>
<dbReference type="GO" id="GO:0055085">
    <property type="term" value="P:transmembrane transport"/>
    <property type="evidence" value="ECO:0007669"/>
    <property type="project" value="InterPro"/>
</dbReference>
<dbReference type="Pfam" id="PF25954">
    <property type="entry name" value="Beta-barrel_RND_2"/>
    <property type="match status" value="1"/>
</dbReference>
<reference evidence="11" key="1">
    <citation type="submission" date="2020-10" db="EMBL/GenBank/DDBJ databases">
        <authorList>
            <person name="Gilroy R."/>
        </authorList>
    </citation>
    <scope>NUCLEOTIDE SEQUENCE</scope>
    <source>
        <strain evidence="11">CHK152-2871</strain>
    </source>
</reference>
<keyword evidence="3 7" id="KW-1133">Transmembrane helix</keyword>
<evidence type="ECO:0000256" key="3">
    <source>
        <dbReference type="ARBA" id="ARBA00022989"/>
    </source>
</evidence>
<feature type="domain" description="Multidrug resistance protein MdtA-like barrel-sandwich hybrid" evidence="9">
    <location>
        <begin position="79"/>
        <end position="275"/>
    </location>
</feature>
<evidence type="ECO:0000259" key="10">
    <source>
        <dbReference type="Pfam" id="PF25954"/>
    </source>
</evidence>
<dbReference type="PRINTS" id="PR01490">
    <property type="entry name" value="RTXTOXIND"/>
</dbReference>
<comment type="caution">
    <text evidence="11">The sequence shown here is derived from an EMBL/GenBank/DDBJ whole genome shotgun (WGS) entry which is preliminary data.</text>
</comment>
<gene>
    <name evidence="11" type="ORF">IAA86_03390</name>
</gene>
<dbReference type="Pfam" id="PF25876">
    <property type="entry name" value="HH_MFP_RND"/>
    <property type="match status" value="1"/>
</dbReference>
<keyword evidence="5" id="KW-0175">Coiled coil</keyword>
<reference evidence="11" key="2">
    <citation type="journal article" date="2021" name="PeerJ">
        <title>Extensive microbial diversity within the chicken gut microbiome revealed by metagenomics and culture.</title>
        <authorList>
            <person name="Gilroy R."/>
            <person name="Ravi A."/>
            <person name="Getino M."/>
            <person name="Pursley I."/>
            <person name="Horton D.L."/>
            <person name="Alikhan N.F."/>
            <person name="Baker D."/>
            <person name="Gharbi K."/>
            <person name="Hall N."/>
            <person name="Watson M."/>
            <person name="Adriaenssens E.M."/>
            <person name="Foster-Nyarko E."/>
            <person name="Jarju S."/>
            <person name="Secka A."/>
            <person name="Antonio M."/>
            <person name="Oren A."/>
            <person name="Chaudhuri R.R."/>
            <person name="La Ragione R."/>
            <person name="Hildebrand F."/>
            <person name="Pallen M.J."/>
        </authorList>
    </citation>
    <scope>NUCLEOTIDE SEQUENCE</scope>
    <source>
        <strain evidence="11">CHK152-2871</strain>
    </source>
</reference>
<sequence length="373" mass="41729">MSNEKNEQNKKNLQNDKNASDNKQAKKQSEPKKTQHHKVKKRIIVPAITFAILALGGIYALLHAHYYQSTDDAFIEGHIVSVAPRVSGPVVKLLIKDNQEVKKGDLLLEIDPNDYIVALEQKEAKLLEAKAQLSASNQNIEENQTISSKTVKDISSVKSKLDNAKSIYERDLKLSKDGIVSQEELNNSKTTYNSLHANYMAEQEKKRAADIAVKSAIARRAEIEALIKRLESEIDEAKLNLSYTKIYAPQDGKISARTVEEGNYVQIAQPLMSIVSDDVWIVANYKETQLEQVREGQDVIIKIDTYPKKRFKGKVDSLQRATGAKSSLFPPENAVGSYVKIVQRIPVKIIFSEDISGYNIAPGMSVVPKIKIR</sequence>
<evidence type="ECO:0000256" key="2">
    <source>
        <dbReference type="ARBA" id="ARBA00022692"/>
    </source>
</evidence>
<organism evidence="11 12">
    <name type="scientific">Candidatus Galligastranaerophilus intestinavium</name>
    <dbReference type="NCBI Taxonomy" id="2840836"/>
    <lineage>
        <taxon>Bacteria</taxon>
        <taxon>Candidatus Galligastranaerophilus</taxon>
    </lineage>
</organism>
<evidence type="ECO:0000313" key="11">
    <source>
        <dbReference type="EMBL" id="HIS74047.1"/>
    </source>
</evidence>
<feature type="region of interest" description="Disordered" evidence="6">
    <location>
        <begin position="1"/>
        <end position="38"/>
    </location>
</feature>
<keyword evidence="4 7" id="KW-0472">Membrane</keyword>
<dbReference type="Gene3D" id="2.40.50.100">
    <property type="match status" value="1"/>
</dbReference>
<evidence type="ECO:0000256" key="4">
    <source>
        <dbReference type="ARBA" id="ARBA00023136"/>
    </source>
</evidence>
<dbReference type="InterPro" id="IPR050739">
    <property type="entry name" value="MFP"/>
</dbReference>
<dbReference type="InterPro" id="IPR058625">
    <property type="entry name" value="MdtA-like_BSH"/>
</dbReference>
<evidence type="ECO:0000256" key="1">
    <source>
        <dbReference type="ARBA" id="ARBA00004167"/>
    </source>
</evidence>
<feature type="domain" description="Multidrug resistance protein MdtA-like alpha-helical hairpin" evidence="8">
    <location>
        <begin position="158"/>
        <end position="244"/>
    </location>
</feature>
<feature type="coiled-coil region" evidence="5">
    <location>
        <begin position="213"/>
        <end position="240"/>
    </location>
</feature>
<dbReference type="SUPFAM" id="SSF111369">
    <property type="entry name" value="HlyD-like secretion proteins"/>
    <property type="match status" value="2"/>
</dbReference>
<name>A0A9D1JXV5_9BACT</name>
<dbReference type="PANTHER" id="PTHR30386:SF26">
    <property type="entry name" value="TRANSPORT PROTEIN COMB"/>
    <property type="match status" value="1"/>
</dbReference>
<evidence type="ECO:0000259" key="9">
    <source>
        <dbReference type="Pfam" id="PF25917"/>
    </source>
</evidence>
<dbReference type="Pfam" id="PF25917">
    <property type="entry name" value="BSH_RND"/>
    <property type="match status" value="1"/>
</dbReference>
<dbReference type="Proteomes" id="UP000886865">
    <property type="component" value="Unassembled WGS sequence"/>
</dbReference>
<evidence type="ECO:0000259" key="8">
    <source>
        <dbReference type="Pfam" id="PF25876"/>
    </source>
</evidence>
<dbReference type="EMBL" id="DVJQ01000029">
    <property type="protein sequence ID" value="HIS74047.1"/>
    <property type="molecule type" value="Genomic_DNA"/>
</dbReference>
<evidence type="ECO:0000256" key="6">
    <source>
        <dbReference type="SAM" id="MobiDB-lite"/>
    </source>
</evidence>
<dbReference type="PANTHER" id="PTHR30386">
    <property type="entry name" value="MEMBRANE FUSION SUBUNIT OF EMRAB-TOLC MULTIDRUG EFFLUX PUMP"/>
    <property type="match status" value="1"/>
</dbReference>
<dbReference type="GO" id="GO:0016020">
    <property type="term" value="C:membrane"/>
    <property type="evidence" value="ECO:0007669"/>
    <property type="project" value="UniProtKB-SubCell"/>
</dbReference>
<protein>
    <submittedName>
        <fullName evidence="11">HlyD family secretion protein</fullName>
    </submittedName>
</protein>
<comment type="subcellular location">
    <subcellularLocation>
        <location evidence="1">Membrane</location>
        <topology evidence="1">Single-pass membrane protein</topology>
    </subcellularLocation>
</comment>
<dbReference type="InterPro" id="IPR058792">
    <property type="entry name" value="Beta-barrel_RND_2"/>
</dbReference>
<feature type="transmembrane region" description="Helical" evidence="7">
    <location>
        <begin position="43"/>
        <end position="62"/>
    </location>
</feature>
<dbReference type="AlphaFoldDB" id="A0A9D1JXV5"/>
<feature type="compositionally biased region" description="Basic and acidic residues" evidence="6">
    <location>
        <begin position="1"/>
        <end position="33"/>
    </location>
</feature>
<keyword evidence="2 7" id="KW-0812">Transmembrane</keyword>